<dbReference type="InterPro" id="IPR006076">
    <property type="entry name" value="FAD-dep_OxRdtase"/>
</dbReference>
<keyword evidence="8" id="KW-1185">Reference proteome</keyword>
<dbReference type="PRINTS" id="PR00162">
    <property type="entry name" value="RIESKE"/>
</dbReference>
<accession>A0ABV8B655</accession>
<feature type="domain" description="Rieske" evidence="6">
    <location>
        <begin position="427"/>
        <end position="513"/>
    </location>
</feature>
<evidence type="ECO:0000256" key="2">
    <source>
        <dbReference type="ARBA" id="ARBA00022723"/>
    </source>
</evidence>
<dbReference type="CDD" id="cd03477">
    <property type="entry name" value="Rieske_YhfW_C"/>
    <property type="match status" value="1"/>
</dbReference>
<dbReference type="PANTHER" id="PTHR13847">
    <property type="entry name" value="SARCOSINE DEHYDROGENASE-RELATED"/>
    <property type="match status" value="1"/>
</dbReference>
<gene>
    <name evidence="7" type="ORF">ACFOU2_18700</name>
</gene>
<dbReference type="InterPro" id="IPR036922">
    <property type="entry name" value="Rieske_2Fe-2S_sf"/>
</dbReference>
<dbReference type="Gene3D" id="3.30.9.10">
    <property type="entry name" value="D-Amino Acid Oxidase, subunit A, domain 2"/>
    <property type="match status" value="1"/>
</dbReference>
<keyword evidence="2" id="KW-0479">Metal-binding</keyword>
<evidence type="ECO:0000256" key="3">
    <source>
        <dbReference type="ARBA" id="ARBA00023004"/>
    </source>
</evidence>
<dbReference type="SUPFAM" id="SSF50022">
    <property type="entry name" value="ISP domain"/>
    <property type="match status" value="1"/>
</dbReference>
<dbReference type="SUPFAM" id="SSF51905">
    <property type="entry name" value="FAD/NAD(P)-binding domain"/>
    <property type="match status" value="1"/>
</dbReference>
<protein>
    <submittedName>
        <fullName evidence="7">FAD-dependent oxidoreductase</fullName>
    </submittedName>
</protein>
<evidence type="ECO:0000256" key="5">
    <source>
        <dbReference type="ARBA" id="ARBA00023157"/>
    </source>
</evidence>
<comment type="caution">
    <text evidence="7">The sequence shown here is derived from an EMBL/GenBank/DDBJ whole genome shotgun (WGS) entry which is preliminary data.</text>
</comment>
<dbReference type="EMBL" id="JBHRZT010000070">
    <property type="protein sequence ID" value="MFC3885400.1"/>
    <property type="molecule type" value="Genomic_DNA"/>
</dbReference>
<evidence type="ECO:0000313" key="8">
    <source>
        <dbReference type="Proteomes" id="UP001595752"/>
    </source>
</evidence>
<evidence type="ECO:0000256" key="4">
    <source>
        <dbReference type="ARBA" id="ARBA00023014"/>
    </source>
</evidence>
<evidence type="ECO:0000259" key="6">
    <source>
        <dbReference type="PROSITE" id="PS51296"/>
    </source>
</evidence>
<keyword evidence="3" id="KW-0408">Iron</keyword>
<dbReference type="PANTHER" id="PTHR13847:SF274">
    <property type="entry name" value="RIESKE 2FE-2S IRON-SULFUR PROTEIN YHFW-RELATED"/>
    <property type="match status" value="1"/>
</dbReference>
<keyword evidence="5" id="KW-1015">Disulfide bond</keyword>
<proteinExistence type="predicted"/>
<dbReference type="RefSeq" id="WP_377917760.1">
    <property type="nucleotide sequence ID" value="NZ_JBHRZT010000070.1"/>
</dbReference>
<reference evidence="8" key="1">
    <citation type="journal article" date="2019" name="Int. J. Syst. Evol. Microbiol.">
        <title>The Global Catalogue of Microorganisms (GCM) 10K type strain sequencing project: providing services to taxonomists for standard genome sequencing and annotation.</title>
        <authorList>
            <consortium name="The Broad Institute Genomics Platform"/>
            <consortium name="The Broad Institute Genome Sequencing Center for Infectious Disease"/>
            <person name="Wu L."/>
            <person name="Ma J."/>
        </authorList>
    </citation>
    <scope>NUCLEOTIDE SEQUENCE [LARGE SCALE GENOMIC DNA]</scope>
    <source>
        <strain evidence="8">CCUG 61889</strain>
    </source>
</reference>
<dbReference type="InterPro" id="IPR005805">
    <property type="entry name" value="Rieske_Fe-S_prot_C"/>
</dbReference>
<sequence>MNSDDKSKKEMPQYPNPYWRNSVSLPSFPKLNENIRVDIAIVGGGITGITTAYLLAKEGMKVAVIEAGSILNGTTGHTTAKITAQHDLIYDELISHLGKEKAKLYYEASNEALHFIKNKVSEYSIDCDFSHEDAYLYATSPKYRMKIEKEYEAYQTLGIDGGLLDSIPFEIPIEAALVMKGQAQFHPLKYLASLVGQITQSDGSIYENTTAIDIDEGSEPTVITRDGHRISCNFVISCSHFPFDDGKGFYFARMYAERSYVLGVKTEKEYPGGMYLSVDNPVRSLRYTTLNGEKLVLIGGESHKTGQGMDTMKHYEALESFGNEVLGIKEYMYRWSAQDLITLDKVPYIGTISSGHSNILVATGYRKWGMTNSTAASLLLRDIILKQDNPYKDLFTPSRFQADPDVKHFITQNADVAKHLIEGKLDSPMKNPENLTNDEGAVVTVNGKRAGAYKDENGELHIVDTTCTHMGCELNWNHGDRTWDCPCHGSRFSFDGNIVEGPANKPLKKVEEA</sequence>
<dbReference type="InterPro" id="IPR038010">
    <property type="entry name" value="YhfW_C"/>
</dbReference>
<keyword evidence="1" id="KW-0001">2Fe-2S</keyword>
<dbReference type="Pfam" id="PF00355">
    <property type="entry name" value="Rieske"/>
    <property type="match status" value="1"/>
</dbReference>
<dbReference type="Gene3D" id="3.50.50.60">
    <property type="entry name" value="FAD/NAD(P)-binding domain"/>
    <property type="match status" value="1"/>
</dbReference>
<organism evidence="7 8">
    <name type="scientific">Bacillus songklensis</name>
    <dbReference type="NCBI Taxonomy" id="1069116"/>
    <lineage>
        <taxon>Bacteria</taxon>
        <taxon>Bacillati</taxon>
        <taxon>Bacillota</taxon>
        <taxon>Bacilli</taxon>
        <taxon>Bacillales</taxon>
        <taxon>Bacillaceae</taxon>
        <taxon>Bacillus</taxon>
    </lineage>
</organism>
<dbReference type="Proteomes" id="UP001595752">
    <property type="component" value="Unassembled WGS sequence"/>
</dbReference>
<dbReference type="Gene3D" id="2.102.10.10">
    <property type="entry name" value="Rieske [2Fe-2S] iron-sulphur domain"/>
    <property type="match status" value="1"/>
</dbReference>
<evidence type="ECO:0000313" key="7">
    <source>
        <dbReference type="EMBL" id="MFC3885400.1"/>
    </source>
</evidence>
<dbReference type="InterPro" id="IPR017941">
    <property type="entry name" value="Rieske_2Fe-2S"/>
</dbReference>
<dbReference type="Pfam" id="PF01266">
    <property type="entry name" value="DAO"/>
    <property type="match status" value="1"/>
</dbReference>
<keyword evidence="4" id="KW-0411">Iron-sulfur</keyword>
<name>A0ABV8B655_9BACI</name>
<dbReference type="PROSITE" id="PS51296">
    <property type="entry name" value="RIESKE"/>
    <property type="match status" value="1"/>
</dbReference>
<dbReference type="InterPro" id="IPR036188">
    <property type="entry name" value="FAD/NAD-bd_sf"/>
</dbReference>
<evidence type="ECO:0000256" key="1">
    <source>
        <dbReference type="ARBA" id="ARBA00022714"/>
    </source>
</evidence>